<keyword evidence="1" id="KW-0677">Repeat</keyword>
<reference evidence="5 6" key="1">
    <citation type="submission" date="2020-12" db="EMBL/GenBank/DDBJ databases">
        <title>FDA dAtabase for Regulatory Grade micrObial Sequences (FDA-ARGOS): Supporting development and validation of Infectious Disease Dx tests.</title>
        <authorList>
            <person name="Sproer C."/>
            <person name="Gronow S."/>
            <person name="Severitt S."/>
            <person name="Schroder I."/>
            <person name="Tallon L."/>
            <person name="Sadzewicz L."/>
            <person name="Zhao X."/>
            <person name="Boylan J."/>
            <person name="Ott S."/>
            <person name="Bowen H."/>
            <person name="Vavikolanu K."/>
            <person name="Mehta A."/>
            <person name="Aluvathingal J."/>
            <person name="Nadendla S."/>
            <person name="Lowell S."/>
            <person name="Myers T."/>
            <person name="Yan Y."/>
            <person name="Sichtig H."/>
        </authorList>
    </citation>
    <scope>NUCLEOTIDE SEQUENCE [LARGE SCALE GENOMIC DNA]</scope>
    <source>
        <strain evidence="5 6">FDAARGOS_869</strain>
    </source>
</reference>
<dbReference type="Proteomes" id="UP000594834">
    <property type="component" value="Chromosome"/>
</dbReference>
<dbReference type="Pfam" id="PF20148">
    <property type="entry name" value="DUF6531"/>
    <property type="match status" value="1"/>
</dbReference>
<name>A0A7T3C104_MORNO</name>
<evidence type="ECO:0000256" key="2">
    <source>
        <dbReference type="SAM" id="MobiDB-lite"/>
    </source>
</evidence>
<evidence type="ECO:0000259" key="4">
    <source>
        <dbReference type="Pfam" id="PF25023"/>
    </source>
</evidence>
<keyword evidence="6" id="KW-1185">Reference proteome</keyword>
<dbReference type="InterPro" id="IPR006530">
    <property type="entry name" value="YD"/>
</dbReference>
<proteinExistence type="predicted"/>
<dbReference type="InterPro" id="IPR056823">
    <property type="entry name" value="TEN-like_YD-shell"/>
</dbReference>
<feature type="compositionally biased region" description="Polar residues" evidence="2">
    <location>
        <begin position="57"/>
        <end position="79"/>
    </location>
</feature>
<dbReference type="InterPro" id="IPR045351">
    <property type="entry name" value="DUF6531"/>
</dbReference>
<feature type="domain" description="Teneurin-like YD-shell" evidence="4">
    <location>
        <begin position="603"/>
        <end position="674"/>
    </location>
</feature>
<evidence type="ECO:0000313" key="6">
    <source>
        <dbReference type="Proteomes" id="UP000594834"/>
    </source>
</evidence>
<sequence>MTTPPTSCTKPTLLTTSILIALGVGFGIPALANGGIVSLTKPNQGLRCIGTVKHNSKGSSGTNLCPAPSATSVRSNNPSPTAFGGNPINLLTGNKFEQLLDIDEVGDAFALRLTRYYNSQSTQRGIFGIGWRSDYELQLQDLGDNVQILTADGGLYHFNKQQIKDDSTGLLSERFVPDDISLGYVEVKPISHHTNALGDEMIWQWHLPDGRVMEFAPHRQVDKVNTVGRYQYGQLSRVQKLASNKNTQTLYWQLHYNTDGKLARVSNNLGQVLRFEYQTNDDGLSYINVSKEGTKIDKQIWQYRLDKIGNLLEVITHQGDRLGYEYGDPNDKHNLTAKYLYIQDNDKDSSNDGLKKQLISRFAYDAYDRAILSTGKGDTHKISVSYDDKATYSTLGDTYTNTLTNSLGQTTQYRYTYDKTGIRLLSAIGVGCMTCNQSNVRYEYNKEGRVIAKHTLVQASTNPPNPTNFVGNDANIANEANILSSERYIYDDFGRVVKTMVQDHIAGSPTHTTNTTYISNDKDSPAFYLIKSISTDSVFAGKQTGIEYDYDDRGNVIRVKEFGFDGGGNVFERTVYYSYNAQGLLDKIELSTDDIKNNSNYAKTELIRFTYNKKGQPIEVREQGLHTKYGYDNQGNLNLITYPDGQTVHYTYNTHNKPTHIKMGNQFVMMDYDDRQRPIHYNNHLGQTLDIDYDDVAHTINYTLANGQVVSDVYSSEYDLIKRSIKDSQGKVIFTSLGSEMMNNGLSTQNSTNPINTLIINNALAKLTLNTGATYTRHYDDFGRVYLATDANTGKRYIRYDNFDRPT</sequence>
<feature type="domain" description="DUF6531" evidence="3">
    <location>
        <begin position="85"/>
        <end position="158"/>
    </location>
</feature>
<gene>
    <name evidence="5" type="ORF">I6G26_05625</name>
</gene>
<dbReference type="RefSeq" id="WP_197940318.1">
    <property type="nucleotide sequence ID" value="NZ_CP065728.1"/>
</dbReference>
<evidence type="ECO:0000256" key="1">
    <source>
        <dbReference type="ARBA" id="ARBA00022737"/>
    </source>
</evidence>
<dbReference type="Pfam" id="PF25023">
    <property type="entry name" value="TEN_YD-shell"/>
    <property type="match status" value="1"/>
</dbReference>
<protein>
    <submittedName>
        <fullName evidence="5">RHS repeat protein</fullName>
    </submittedName>
</protein>
<organism evidence="5 6">
    <name type="scientific">Moraxella nonliquefaciens</name>
    <dbReference type="NCBI Taxonomy" id="478"/>
    <lineage>
        <taxon>Bacteria</taxon>
        <taxon>Pseudomonadati</taxon>
        <taxon>Pseudomonadota</taxon>
        <taxon>Gammaproteobacteria</taxon>
        <taxon>Moraxellales</taxon>
        <taxon>Moraxellaceae</taxon>
        <taxon>Moraxella</taxon>
    </lineage>
</organism>
<evidence type="ECO:0000313" key="5">
    <source>
        <dbReference type="EMBL" id="QPT45454.1"/>
    </source>
</evidence>
<feature type="region of interest" description="Disordered" evidence="2">
    <location>
        <begin position="55"/>
        <end position="79"/>
    </location>
</feature>
<accession>A0A7T3C104</accession>
<dbReference type="EMBL" id="CP065728">
    <property type="protein sequence ID" value="QPT45454.1"/>
    <property type="molecule type" value="Genomic_DNA"/>
</dbReference>
<evidence type="ECO:0000259" key="3">
    <source>
        <dbReference type="Pfam" id="PF20148"/>
    </source>
</evidence>
<dbReference type="NCBIfam" id="TIGR01643">
    <property type="entry name" value="YD_repeat_2x"/>
    <property type="match status" value="1"/>
</dbReference>
<dbReference type="Gene3D" id="2.180.10.10">
    <property type="entry name" value="RHS repeat-associated core"/>
    <property type="match status" value="2"/>
</dbReference>